<proteinExistence type="predicted"/>
<name>A0ABN2F689_9ACTN</name>
<evidence type="ECO:0000313" key="2">
    <source>
        <dbReference type="Proteomes" id="UP001501319"/>
    </source>
</evidence>
<accession>A0ABN2F689</accession>
<comment type="caution">
    <text evidence="1">The sequence shown here is derived from an EMBL/GenBank/DDBJ whole genome shotgun (WGS) entry which is preliminary data.</text>
</comment>
<reference evidence="1 2" key="1">
    <citation type="journal article" date="2019" name="Int. J. Syst. Evol. Microbiol.">
        <title>The Global Catalogue of Microorganisms (GCM) 10K type strain sequencing project: providing services to taxonomists for standard genome sequencing and annotation.</title>
        <authorList>
            <consortium name="The Broad Institute Genomics Platform"/>
            <consortium name="The Broad Institute Genome Sequencing Center for Infectious Disease"/>
            <person name="Wu L."/>
            <person name="Ma J."/>
        </authorList>
    </citation>
    <scope>NUCLEOTIDE SEQUENCE [LARGE SCALE GENOMIC DNA]</scope>
    <source>
        <strain evidence="1 2">JCM 14306</strain>
    </source>
</reference>
<organism evidence="1 2">
    <name type="scientific">Kribbella alba</name>
    <dbReference type="NCBI Taxonomy" id="190197"/>
    <lineage>
        <taxon>Bacteria</taxon>
        <taxon>Bacillati</taxon>
        <taxon>Actinomycetota</taxon>
        <taxon>Actinomycetes</taxon>
        <taxon>Propionibacteriales</taxon>
        <taxon>Kribbellaceae</taxon>
        <taxon>Kribbella</taxon>
    </lineage>
</organism>
<dbReference type="EMBL" id="BAAANE010000004">
    <property type="protein sequence ID" value="GAA1632597.1"/>
    <property type="molecule type" value="Genomic_DNA"/>
</dbReference>
<dbReference type="Proteomes" id="UP001501319">
    <property type="component" value="Unassembled WGS sequence"/>
</dbReference>
<protein>
    <submittedName>
        <fullName evidence="1">Uncharacterized protein</fullName>
    </submittedName>
</protein>
<sequence length="79" mass="8545">MLVPGRGCAVIDGGIPAWSPELSGHVVKQAVQPITRGVQHFSIPLTPAERSRLAADGRLLISYETTQNQVQALDLRLSR</sequence>
<gene>
    <name evidence="1" type="ORF">GCM10009744_21230</name>
</gene>
<evidence type="ECO:0000313" key="1">
    <source>
        <dbReference type="EMBL" id="GAA1632597.1"/>
    </source>
</evidence>
<keyword evidence="2" id="KW-1185">Reference proteome</keyword>